<evidence type="ECO:0000313" key="12">
    <source>
        <dbReference type="Ensembl" id="ENSCCRP00015042824.1"/>
    </source>
</evidence>
<dbReference type="CDD" id="cd09327">
    <property type="entry name" value="LIM1_abLIM"/>
    <property type="match status" value="1"/>
</dbReference>
<dbReference type="PROSITE" id="PS00478">
    <property type="entry name" value="LIM_DOMAIN_1"/>
    <property type="match status" value="3"/>
</dbReference>
<dbReference type="GO" id="GO:0046872">
    <property type="term" value="F:metal ion binding"/>
    <property type="evidence" value="ECO:0007669"/>
    <property type="project" value="UniProtKB-KW"/>
</dbReference>
<dbReference type="InterPro" id="IPR032402">
    <property type="entry name" value="AbLIM_anchor"/>
</dbReference>
<evidence type="ECO:0000259" key="11">
    <source>
        <dbReference type="PROSITE" id="PS51089"/>
    </source>
</evidence>
<dbReference type="GO" id="GO:0060271">
    <property type="term" value="P:cilium assembly"/>
    <property type="evidence" value="ECO:0007669"/>
    <property type="project" value="TreeGrafter"/>
</dbReference>
<proteinExistence type="predicted"/>
<evidence type="ECO:0000256" key="5">
    <source>
        <dbReference type="ARBA" id="ARBA00022737"/>
    </source>
</evidence>
<feature type="region of interest" description="Disordered" evidence="9">
    <location>
        <begin position="455"/>
        <end position="486"/>
    </location>
</feature>
<dbReference type="GO" id="GO:0030032">
    <property type="term" value="P:lamellipodium assembly"/>
    <property type="evidence" value="ECO:0007669"/>
    <property type="project" value="TreeGrafter"/>
</dbReference>
<evidence type="ECO:0000256" key="1">
    <source>
        <dbReference type="ARBA" id="ARBA00004496"/>
    </source>
</evidence>
<dbReference type="Ensembl" id="ENSCCRT00015044272.1">
    <property type="protein sequence ID" value="ENSCCRP00015042824.1"/>
    <property type="gene ID" value="ENSCCRG00015017578.1"/>
</dbReference>
<dbReference type="Pfam" id="PF00412">
    <property type="entry name" value="LIM"/>
    <property type="match status" value="4"/>
</dbReference>
<dbReference type="SMART" id="SM00153">
    <property type="entry name" value="VHP"/>
    <property type="match status" value="1"/>
</dbReference>
<dbReference type="Pfam" id="PF16182">
    <property type="entry name" value="AbLIM_anchor"/>
    <property type="match status" value="2"/>
</dbReference>
<accession>A0A8C1UW85</accession>
<dbReference type="FunFam" id="2.10.110.10:FF:000024">
    <property type="entry name" value="actin-binding LIM protein 1 isoform X1"/>
    <property type="match status" value="1"/>
</dbReference>
<dbReference type="AlphaFoldDB" id="A0A8C1UW85"/>
<keyword evidence="6 8" id="KW-0862">Zinc</keyword>
<dbReference type="PANTHER" id="PTHR24213">
    <property type="entry name" value="ACTIN-BINDING LIM PROTEIN"/>
    <property type="match status" value="1"/>
</dbReference>
<dbReference type="FunFam" id="2.10.110.10:FF:000003">
    <property type="entry name" value="actin-binding LIM protein 1 isoform X1"/>
    <property type="match status" value="1"/>
</dbReference>
<comment type="subcellular location">
    <subcellularLocation>
        <location evidence="1">Cytoplasm</location>
    </subcellularLocation>
</comment>
<name>A0A8C1UW85_CYPCA</name>
<dbReference type="GO" id="GO:0005737">
    <property type="term" value="C:cytoplasm"/>
    <property type="evidence" value="ECO:0007669"/>
    <property type="project" value="UniProtKB-SubCell"/>
</dbReference>
<dbReference type="Gene3D" id="2.10.110.10">
    <property type="entry name" value="Cysteine Rich Protein"/>
    <property type="match status" value="4"/>
</dbReference>
<dbReference type="Pfam" id="PF02209">
    <property type="entry name" value="VHP"/>
    <property type="match status" value="1"/>
</dbReference>
<dbReference type="CDD" id="cd09328">
    <property type="entry name" value="LIM2_abLIM"/>
    <property type="match status" value="1"/>
</dbReference>
<keyword evidence="4 8" id="KW-0479">Metal-binding</keyword>
<evidence type="ECO:0000256" key="6">
    <source>
        <dbReference type="ARBA" id="ARBA00022833"/>
    </source>
</evidence>
<dbReference type="InterPro" id="IPR036886">
    <property type="entry name" value="Villin_headpiece_dom_sf"/>
</dbReference>
<dbReference type="InterPro" id="IPR001781">
    <property type="entry name" value="Znf_LIM"/>
</dbReference>
<evidence type="ECO:0000256" key="7">
    <source>
        <dbReference type="ARBA" id="ARBA00023038"/>
    </source>
</evidence>
<dbReference type="Proteomes" id="UP000694700">
    <property type="component" value="Unplaced"/>
</dbReference>
<dbReference type="PROSITE" id="PS51089">
    <property type="entry name" value="HP"/>
    <property type="match status" value="1"/>
</dbReference>
<evidence type="ECO:0000259" key="10">
    <source>
        <dbReference type="PROSITE" id="PS50023"/>
    </source>
</evidence>
<dbReference type="FunFam" id="1.10.950.10:FF:000001">
    <property type="entry name" value="actin-binding LIM protein 1 isoform X2"/>
    <property type="match status" value="1"/>
</dbReference>
<dbReference type="SMART" id="SM00132">
    <property type="entry name" value="LIM"/>
    <property type="match status" value="4"/>
</dbReference>
<protein>
    <submittedName>
        <fullName evidence="12">Actin binding LIM protein family, member 3</fullName>
    </submittedName>
</protein>
<dbReference type="PROSITE" id="PS50023">
    <property type="entry name" value="LIM_DOMAIN_2"/>
    <property type="match status" value="3"/>
</dbReference>
<reference evidence="12" key="1">
    <citation type="submission" date="2025-08" db="UniProtKB">
        <authorList>
            <consortium name="Ensembl"/>
        </authorList>
    </citation>
    <scope>IDENTIFICATION</scope>
</reference>
<dbReference type="SUPFAM" id="SSF57716">
    <property type="entry name" value="Glucocorticoid receptor-like (DNA-binding domain)"/>
    <property type="match status" value="5"/>
</dbReference>
<keyword evidence="7 8" id="KW-0440">LIM domain</keyword>
<evidence type="ECO:0000256" key="3">
    <source>
        <dbReference type="ARBA" id="ARBA00022553"/>
    </source>
</evidence>
<evidence type="ECO:0000256" key="4">
    <source>
        <dbReference type="ARBA" id="ARBA00022723"/>
    </source>
</evidence>
<keyword evidence="5" id="KW-0677">Repeat</keyword>
<dbReference type="SUPFAM" id="SSF47050">
    <property type="entry name" value="VHP, Villin headpiece domain"/>
    <property type="match status" value="1"/>
</dbReference>
<dbReference type="PANTHER" id="PTHR24213:SF0">
    <property type="entry name" value="ACTIN-BINDING LIM PROTEIN 3"/>
    <property type="match status" value="1"/>
</dbReference>
<feature type="domain" description="LIM zinc-binding" evidence="10">
    <location>
        <begin position="80"/>
        <end position="140"/>
    </location>
</feature>
<evidence type="ECO:0000256" key="9">
    <source>
        <dbReference type="SAM" id="MobiDB-lite"/>
    </source>
</evidence>
<sequence length="620" mass="70949">MHYINNTTFPGNYNERSSGPIHCFRCREVCKGEVVRVQHVHFHIKCFTCQVCGCDLAQSGFFQKSGEYICTADYQCLYGTKCDSCGDFISGEVVSALGRTYHPKCFVCSVCRKPFPIGDRVTFSGKECVCQQCSLKLVNSNEPIKIHGPSHCAGCKEEIKQGQSLLALEKQWHVSCFRCQTCGLVLTGEYISKDGIPYCESDYHAQFGIKCETCDRYISGRVLEAGGKHYHPTCARCARCQMMFTEGEEMYLTGSEVWHPVCKQASRAERKLRLRRTSETSISPPGSSISSPSRVICAKMENEILDYKDLAALPKVKAIYEVQRPDFWSYEPSHRYCSDDRLERLSYGEVYCPRGPLEPLWDMYDSMDIRMRRSSSPGYIDSPTYSRQGMSPIMPRSPQHYYRYATGEPNIYRKPPIYKRHGIVSTKSKTSEDIVQSSKFLSAYSPEHYQHSESDYYHYTSSPKSLRAPRRRYSSGGEEDGWSHGLQRGGIGRMILKEEMKARSGSYDNDPWGSARNSRSGSRELLHSMGHNNTVNGYYISKSASLPGYGRNGLQRIYPYEALIVTTRGRNRLPKDVDRSRLERHLSPEEFYEVFGMTMVEFDRLALWKRNEMKKQARLF</sequence>
<feature type="domain" description="HP" evidence="11">
    <location>
        <begin position="552"/>
        <end position="620"/>
    </location>
</feature>
<dbReference type="InterPro" id="IPR003128">
    <property type="entry name" value="Villin_headpiece"/>
</dbReference>
<keyword evidence="3" id="KW-0597">Phosphoprotein</keyword>
<keyword evidence="2" id="KW-0963">Cytoplasm</keyword>
<dbReference type="FunFam" id="2.10.110.10:FF:000004">
    <property type="entry name" value="actin-binding LIM protein 1 isoform X1"/>
    <property type="match status" value="1"/>
</dbReference>
<dbReference type="CDD" id="cd09330">
    <property type="entry name" value="LIM4_abLIM"/>
    <property type="match status" value="1"/>
</dbReference>
<dbReference type="GO" id="GO:0001725">
    <property type="term" value="C:stress fiber"/>
    <property type="evidence" value="ECO:0007669"/>
    <property type="project" value="TreeGrafter"/>
</dbReference>
<evidence type="ECO:0000256" key="2">
    <source>
        <dbReference type="ARBA" id="ARBA00022490"/>
    </source>
</evidence>
<organism evidence="12 13">
    <name type="scientific">Cyprinus carpio</name>
    <name type="common">Common carp</name>
    <dbReference type="NCBI Taxonomy" id="7962"/>
    <lineage>
        <taxon>Eukaryota</taxon>
        <taxon>Metazoa</taxon>
        <taxon>Chordata</taxon>
        <taxon>Craniata</taxon>
        <taxon>Vertebrata</taxon>
        <taxon>Euteleostomi</taxon>
        <taxon>Actinopterygii</taxon>
        <taxon>Neopterygii</taxon>
        <taxon>Teleostei</taxon>
        <taxon>Ostariophysi</taxon>
        <taxon>Cypriniformes</taxon>
        <taxon>Cyprinidae</taxon>
        <taxon>Cyprininae</taxon>
        <taxon>Cyprinus</taxon>
    </lineage>
</organism>
<dbReference type="GO" id="GO:0007010">
    <property type="term" value="P:cytoskeleton organization"/>
    <property type="evidence" value="ECO:0007669"/>
    <property type="project" value="InterPro"/>
</dbReference>
<dbReference type="FunFam" id="2.10.110.10:FF:000007">
    <property type="entry name" value="actin-binding LIM protein 1 isoform X1"/>
    <property type="match status" value="1"/>
</dbReference>
<feature type="domain" description="LIM zinc-binding" evidence="10">
    <location>
        <begin position="21"/>
        <end position="79"/>
    </location>
</feature>
<dbReference type="CDD" id="cd09329">
    <property type="entry name" value="LIM3_abLIM"/>
    <property type="match status" value="1"/>
</dbReference>
<dbReference type="InterPro" id="IPR051618">
    <property type="entry name" value="Actin-binding_LIM"/>
</dbReference>
<evidence type="ECO:0000256" key="8">
    <source>
        <dbReference type="PROSITE-ProRule" id="PRU00125"/>
    </source>
</evidence>
<feature type="domain" description="LIM zinc-binding" evidence="10">
    <location>
        <begin position="150"/>
        <end position="209"/>
    </location>
</feature>
<evidence type="ECO:0000313" key="13">
    <source>
        <dbReference type="Proteomes" id="UP000694700"/>
    </source>
</evidence>
<dbReference type="GO" id="GO:0051015">
    <property type="term" value="F:actin filament binding"/>
    <property type="evidence" value="ECO:0007669"/>
    <property type="project" value="TreeGrafter"/>
</dbReference>
<dbReference type="Gene3D" id="1.10.950.10">
    <property type="entry name" value="Villin headpiece domain"/>
    <property type="match status" value="1"/>
</dbReference>